<evidence type="ECO:0000313" key="4">
    <source>
        <dbReference type="Proteomes" id="UP000044602"/>
    </source>
</evidence>
<keyword evidence="4" id="KW-1185">Reference proteome</keyword>
<feature type="compositionally biased region" description="Basic and acidic residues" evidence="1">
    <location>
        <begin position="41"/>
        <end position="57"/>
    </location>
</feature>
<feature type="region of interest" description="Disordered" evidence="1">
    <location>
        <begin position="1"/>
        <end position="64"/>
    </location>
</feature>
<proteinExistence type="predicted"/>
<dbReference type="AlphaFoldDB" id="A0A0G4M7T0"/>
<accession>A0A0G4M7T0</accession>
<sequence length="386" mass="42537">MPSGGPALSASRGNGSDDHPRPTAVDAEADEQGSTTGDAGSEDRSPDTPLEARHADEPLSSSVPRSRASILSNLMLSYRTVTWFLPPSAWVLEYHYMLPPKRPSPSVFNNFVRGLQAWLVRYLKQGHSPLIHRRLYKEAHMPQDVRDAVAAIALSQTATPDNEHIISPASHGYLFALLARHGSDGHVLEVSNLSTAEHPSRVQALLIHLLLALFSPSIRRRAEAEPHLDTLLRWTRQLWDSANLDAATSYLVPLGTPTADPLAGLYRAFVLTESIRRTYLVANITTCVYLNLCSSGPPLGQVRMGDVYFTQRAGLWDAIGAARWEATALGTCPLFLHFLNGRTLPETGVMAAEVDEFARHVYTVLWEDDEVERWTLRTGGEVTAAY</sequence>
<dbReference type="EMBL" id="CVQI01032163">
    <property type="protein sequence ID" value="CRK40653.1"/>
    <property type="molecule type" value="Genomic_DNA"/>
</dbReference>
<reference evidence="4 5" key="1">
    <citation type="submission" date="2015-05" db="EMBL/GenBank/DDBJ databases">
        <authorList>
            <person name="Fogelqvist Johan"/>
        </authorList>
    </citation>
    <scope>NUCLEOTIDE SEQUENCE [LARGE SCALE GENOMIC DNA]</scope>
    <source>
        <strain evidence="2">VL1</strain>
        <strain evidence="3">VL2</strain>
    </source>
</reference>
<gene>
    <name evidence="2" type="ORF">BN1708_000876</name>
    <name evidence="3" type="ORF">BN1723_004897</name>
</gene>
<evidence type="ECO:0000313" key="3">
    <source>
        <dbReference type="EMBL" id="CRK40653.1"/>
    </source>
</evidence>
<organism evidence="2 4">
    <name type="scientific">Verticillium longisporum</name>
    <name type="common">Verticillium dahliae var. longisporum</name>
    <dbReference type="NCBI Taxonomy" id="100787"/>
    <lineage>
        <taxon>Eukaryota</taxon>
        <taxon>Fungi</taxon>
        <taxon>Dikarya</taxon>
        <taxon>Ascomycota</taxon>
        <taxon>Pezizomycotina</taxon>
        <taxon>Sordariomycetes</taxon>
        <taxon>Hypocreomycetidae</taxon>
        <taxon>Glomerellales</taxon>
        <taxon>Plectosphaerellaceae</taxon>
        <taxon>Verticillium</taxon>
    </lineage>
</organism>
<evidence type="ECO:0000313" key="5">
    <source>
        <dbReference type="Proteomes" id="UP000045706"/>
    </source>
</evidence>
<evidence type="ECO:0000256" key="1">
    <source>
        <dbReference type="SAM" id="MobiDB-lite"/>
    </source>
</evidence>
<dbReference type="Proteomes" id="UP000044602">
    <property type="component" value="Unassembled WGS sequence"/>
</dbReference>
<protein>
    <submittedName>
        <fullName evidence="2">Uncharacterized protein</fullName>
    </submittedName>
</protein>
<dbReference type="Proteomes" id="UP000045706">
    <property type="component" value="Unassembled WGS sequence"/>
</dbReference>
<dbReference type="EMBL" id="CVQH01021417">
    <property type="protein sequence ID" value="CRK30343.1"/>
    <property type="molecule type" value="Genomic_DNA"/>
</dbReference>
<name>A0A0G4M7T0_VERLO</name>
<dbReference type="STRING" id="100787.A0A0G4M7T0"/>
<evidence type="ECO:0000313" key="2">
    <source>
        <dbReference type="EMBL" id="CRK30343.1"/>
    </source>
</evidence>